<dbReference type="Pfam" id="PF07611">
    <property type="entry name" value="DUF1574"/>
    <property type="match status" value="1"/>
</dbReference>
<dbReference type="EMBL" id="PJMU01000003">
    <property type="protein sequence ID" value="PKV63238.1"/>
    <property type="molecule type" value="Genomic_DNA"/>
</dbReference>
<name>A0A2N3U8Z9_9BACT</name>
<accession>A0A2N3U8Z9</accession>
<evidence type="ECO:0000313" key="2">
    <source>
        <dbReference type="EMBL" id="PKV63238.1"/>
    </source>
</evidence>
<keyword evidence="3" id="KW-1185">Reference proteome</keyword>
<reference evidence="2 3" key="1">
    <citation type="submission" date="2017-12" db="EMBL/GenBank/DDBJ databases">
        <title>Genomic Encyclopedia of Type Strains, Phase III (KMG-III): the genomes of soil and plant-associated and newly described type strains.</title>
        <authorList>
            <person name="Whitman W."/>
        </authorList>
    </citation>
    <scope>NUCLEOTIDE SEQUENCE [LARGE SCALE GENOMIC DNA]</scope>
    <source>
        <strain evidence="2 3">LP43</strain>
    </source>
</reference>
<dbReference type="OrthoDB" id="9761723at2"/>
<evidence type="ECO:0000256" key="1">
    <source>
        <dbReference type="SAM" id="Phobius"/>
    </source>
</evidence>
<evidence type="ECO:0000313" key="3">
    <source>
        <dbReference type="Proteomes" id="UP000233782"/>
    </source>
</evidence>
<sequence length="326" mass="37514">MKRFVIKIVGVIALSIALYAIVLFLYTLLGFNRWLPNARNTTGRGYYTYSRLQELQTIKNIDILFIGSSHMYRGVDTRVFEKSNISTFNLGTSGQTPYNTYYLLKEHLDRIRPKTIVMDVYLEGMDSDGMGASIEIVSNHELTDNMLEMVNKKLNFETANSLLSIYISRFHTPLSEVIEVKPTNDYYIPGGYIETNKLKNELTEKQLKNLKSHSIAINDLQKTYLNKVVELCNESNVRLILIVPPLTKEFKNNISNYEAFINNLQILLHEKGVLLIDYNNREELILNTFEDFLDANHLNPIGALKFSYLLKNDLSELGINNHIQTK</sequence>
<keyword evidence="1" id="KW-0472">Membrane</keyword>
<dbReference type="RefSeq" id="WP_143741270.1">
    <property type="nucleotide sequence ID" value="NZ_PJMU01000003.1"/>
</dbReference>
<keyword evidence="1" id="KW-1133">Transmembrane helix</keyword>
<proteinExistence type="predicted"/>
<dbReference type="InterPro" id="IPR036514">
    <property type="entry name" value="SGNH_hydro_sf"/>
</dbReference>
<protein>
    <submittedName>
        <fullName evidence="2">Uncharacterized protein DUF1574</fullName>
    </submittedName>
</protein>
<organism evidence="2 3">
    <name type="scientific">Pontibacter ramchanderi</name>
    <dbReference type="NCBI Taxonomy" id="1179743"/>
    <lineage>
        <taxon>Bacteria</taxon>
        <taxon>Pseudomonadati</taxon>
        <taxon>Bacteroidota</taxon>
        <taxon>Cytophagia</taxon>
        <taxon>Cytophagales</taxon>
        <taxon>Hymenobacteraceae</taxon>
        <taxon>Pontibacter</taxon>
    </lineage>
</organism>
<dbReference type="Proteomes" id="UP000233782">
    <property type="component" value="Unassembled WGS sequence"/>
</dbReference>
<feature type="transmembrane region" description="Helical" evidence="1">
    <location>
        <begin position="6"/>
        <end position="29"/>
    </location>
</feature>
<dbReference type="SUPFAM" id="SSF52266">
    <property type="entry name" value="SGNH hydrolase"/>
    <property type="match status" value="1"/>
</dbReference>
<dbReference type="InterPro" id="IPR011468">
    <property type="entry name" value="DUF1574"/>
</dbReference>
<dbReference type="GO" id="GO:0016788">
    <property type="term" value="F:hydrolase activity, acting on ester bonds"/>
    <property type="evidence" value="ECO:0007669"/>
    <property type="project" value="UniProtKB-ARBA"/>
</dbReference>
<keyword evidence="1" id="KW-0812">Transmembrane</keyword>
<comment type="caution">
    <text evidence="2">The sequence shown here is derived from an EMBL/GenBank/DDBJ whole genome shotgun (WGS) entry which is preliminary data.</text>
</comment>
<gene>
    <name evidence="2" type="ORF">BD749_3077</name>
</gene>
<dbReference type="Gene3D" id="3.40.50.1110">
    <property type="entry name" value="SGNH hydrolase"/>
    <property type="match status" value="1"/>
</dbReference>
<dbReference type="AlphaFoldDB" id="A0A2N3U8Z9"/>